<dbReference type="InterPro" id="IPR017853">
    <property type="entry name" value="GH"/>
</dbReference>
<dbReference type="SUPFAM" id="SSF51445">
    <property type="entry name" value="(Trans)glycosidases"/>
    <property type="match status" value="1"/>
</dbReference>
<accession>A0A7R9Y669</accession>
<name>A0A7R9Y669_9VIRI</name>
<sequence>MAQDAAAPQFTAGWDWMAPMPDRSTGLIGAVEHVLTGDVVLRDPAVVTRRLDAALGGEGPDEWRAEVDVLATLTNAHPTARRGGLLRVRFAGSEAAAAAGEDEEPPQLQVQPEVVVGFSLAPGASVDLRRPLNVSGSSAALLWWPAHIEGLGPTLHSATFSVLVNATSGAGDGDSADCDPLVVSDDELVRFGVRTAKLRHRPDSPDAPSNLSQLVLVNGRRLFVLGGNWITPDAMWRYSASEERYCDELRLHRDAGLNAVRVWGGGVAETEPFYDCADRLGLLVYQEFWMSGDNNGRWAGDYSWPLDHEAYLVNARDVVRRLRRHPSLFLYGGGNELYPSGLSPPPNIEAGLREAIAELDSPERAFITSSMDGGTLGGNQSEHDPTYALVAKDGPYGLHPPKVYFERNAGLGEGTEGLIVSFNPEAGTSAIPPYYGLERMLGAEAAAVGFPNATSGVSEGWTFHNHLPWGWDGDGGDYYSFVYAYGTPANGSTWAAYAQVAAHQQYQALSEGYLTNMYRWYTAFFFWKTNSPWPALRGFLYDWYSLEPNGMYTGIAAAAAGPYHATVDLDSNETTLGSPTQVVVFNRHPLKTVDASVSVTWFDLGGAAVAGPFQLPAAALPPTSTHRLDAAEALRWPAASSAGGTSSVLFLRVTLHGASANGSPGVATRTNWLWQTDPALGIRSDYSALGAARASSAAVAELRSVRCEAVADPALSDGAQLVRVTADIFVPASSPQLLFYPSLRLLRDAQSDDAPLWARVVSGAAPSAGAPIVVLPGATSTRAIAARRNASAGGGDAVWRLQLSAFNAPAVEAPVVLSEC</sequence>
<dbReference type="PANTHER" id="PTHR43536">
    <property type="entry name" value="MANNOSYLGLYCOPROTEIN ENDO-BETA-MANNOSIDASE"/>
    <property type="match status" value="1"/>
</dbReference>
<evidence type="ECO:0008006" key="2">
    <source>
        <dbReference type="Google" id="ProtNLM"/>
    </source>
</evidence>
<dbReference type="InterPro" id="IPR043534">
    <property type="entry name" value="EBDG/EBM"/>
</dbReference>
<proteinExistence type="predicted"/>
<dbReference type="EMBL" id="HBDZ01012162">
    <property type="protein sequence ID" value="CAD8245800.1"/>
    <property type="molecule type" value="Transcribed_RNA"/>
</dbReference>
<dbReference type="Gene3D" id="3.20.20.80">
    <property type="entry name" value="Glycosidases"/>
    <property type="match status" value="1"/>
</dbReference>
<gene>
    <name evidence="1" type="ORF">PCOL08062_LOCUS9339</name>
</gene>
<organism evidence="1">
    <name type="scientific">Prasinoderma coloniale</name>
    <dbReference type="NCBI Taxonomy" id="156133"/>
    <lineage>
        <taxon>Eukaryota</taxon>
        <taxon>Viridiplantae</taxon>
        <taxon>Prasinodermophyta</taxon>
        <taxon>Prasinodermophyceae</taxon>
        <taxon>Prasinodermales</taxon>
        <taxon>Prasinodermaceae</taxon>
        <taxon>Prasinoderma</taxon>
    </lineage>
</organism>
<protein>
    <recommendedName>
        <fullName evidence="2">Beta-mannosidase</fullName>
    </recommendedName>
</protein>
<reference evidence="1" key="1">
    <citation type="submission" date="2021-01" db="EMBL/GenBank/DDBJ databases">
        <authorList>
            <person name="Corre E."/>
            <person name="Pelletier E."/>
            <person name="Niang G."/>
            <person name="Scheremetjew M."/>
            <person name="Finn R."/>
            <person name="Kale V."/>
            <person name="Holt S."/>
            <person name="Cochrane G."/>
            <person name="Meng A."/>
            <person name="Brown T."/>
            <person name="Cohen L."/>
        </authorList>
    </citation>
    <scope>NUCLEOTIDE SEQUENCE</scope>
    <source>
        <strain evidence="1">CCMP1413</strain>
    </source>
</reference>
<dbReference type="PANTHER" id="PTHR43536:SF1">
    <property type="entry name" value="MANNOSYLGLYCOPROTEIN ENDO-BETA-MANNOSIDASE"/>
    <property type="match status" value="1"/>
</dbReference>
<dbReference type="GO" id="GO:0004553">
    <property type="term" value="F:hydrolase activity, hydrolyzing O-glycosyl compounds"/>
    <property type="evidence" value="ECO:0007669"/>
    <property type="project" value="InterPro"/>
</dbReference>
<evidence type="ECO:0000313" key="1">
    <source>
        <dbReference type="EMBL" id="CAD8245800.1"/>
    </source>
</evidence>
<dbReference type="AlphaFoldDB" id="A0A7R9Y669"/>